<comment type="caution">
    <text evidence="1">The sequence shown here is derived from an EMBL/GenBank/DDBJ whole genome shotgun (WGS) entry which is preliminary data.</text>
</comment>
<dbReference type="EMBL" id="JAVDWQ010000017">
    <property type="protein sequence ID" value="MDR7211945.1"/>
    <property type="molecule type" value="Genomic_DNA"/>
</dbReference>
<protein>
    <recommendedName>
        <fullName evidence="3">Immunity protein 63 domain-containing protein</fullName>
    </recommendedName>
</protein>
<keyword evidence="2" id="KW-1185">Reference proteome</keyword>
<accession>A0ABU1YE84</accession>
<name>A0ABU1YE84_9FLAO</name>
<evidence type="ECO:0008006" key="3">
    <source>
        <dbReference type="Google" id="ProtNLM"/>
    </source>
</evidence>
<dbReference type="Proteomes" id="UP001269081">
    <property type="component" value="Unassembled WGS sequence"/>
</dbReference>
<reference evidence="1 2" key="1">
    <citation type="submission" date="2023-07" db="EMBL/GenBank/DDBJ databases">
        <title>Sorghum-associated microbial communities from plants grown in Nebraska, USA.</title>
        <authorList>
            <person name="Schachtman D."/>
        </authorList>
    </citation>
    <scope>NUCLEOTIDE SEQUENCE [LARGE SCALE GENOMIC DNA]</scope>
    <source>
        <strain evidence="1 2">4129</strain>
    </source>
</reference>
<evidence type="ECO:0000313" key="2">
    <source>
        <dbReference type="Proteomes" id="UP001269081"/>
    </source>
</evidence>
<proteinExistence type="predicted"/>
<organism evidence="1 2">
    <name type="scientific">Flavobacterium piscis</name>
    <dbReference type="NCBI Taxonomy" id="1114874"/>
    <lineage>
        <taxon>Bacteria</taxon>
        <taxon>Pseudomonadati</taxon>
        <taxon>Bacteroidota</taxon>
        <taxon>Flavobacteriia</taxon>
        <taxon>Flavobacteriales</taxon>
        <taxon>Flavobacteriaceae</taxon>
        <taxon>Flavobacterium</taxon>
    </lineage>
</organism>
<evidence type="ECO:0000313" key="1">
    <source>
        <dbReference type="EMBL" id="MDR7211945.1"/>
    </source>
</evidence>
<sequence>MNFRGQKIILAENIKKILDENTIFIIEKIGLPKKIIYNEYLYLSEPYLKDKVYLVLGKIPNTNTEHYLIINIETKEVFHEWNYDNIQNLVFLNSSIEKSLMCRFTYDFFIRRLILSESLGGYYDNCNYEKYASLLKEMIFDIDKEATEKGAWASLISEMSMGAI</sequence>
<gene>
    <name evidence="1" type="ORF">J2W48_003902</name>
</gene>
<dbReference type="RefSeq" id="WP_310283376.1">
    <property type="nucleotide sequence ID" value="NZ_JAVDWQ010000017.1"/>
</dbReference>